<evidence type="ECO:0000313" key="4">
    <source>
        <dbReference type="EMBL" id="TFY50512.1"/>
    </source>
</evidence>
<accession>A0A4Y9XLD1</accession>
<feature type="domain" description="Homeobox" evidence="3">
    <location>
        <begin position="33"/>
        <end position="99"/>
    </location>
</feature>
<feature type="compositionally biased region" description="Low complexity" evidence="2">
    <location>
        <begin position="14"/>
        <end position="40"/>
    </location>
</feature>
<proteinExistence type="predicted"/>
<feature type="region of interest" description="Disordered" evidence="2">
    <location>
        <begin position="168"/>
        <end position="213"/>
    </location>
</feature>
<name>A0A4Y9XLD1_9AGAM</name>
<gene>
    <name evidence="4" type="ORF">EVG20_g11474</name>
</gene>
<keyword evidence="1" id="KW-0238">DNA-binding</keyword>
<feature type="compositionally biased region" description="Low complexity" evidence="2">
    <location>
        <begin position="168"/>
        <end position="202"/>
    </location>
</feature>
<keyword evidence="1" id="KW-0371">Homeobox</keyword>
<comment type="caution">
    <text evidence="4">The sequence shown here is derived from an EMBL/GenBank/DDBJ whole genome shotgun (WGS) entry which is preliminary data.</text>
</comment>
<evidence type="ECO:0000256" key="1">
    <source>
        <dbReference type="PROSITE-ProRule" id="PRU00108"/>
    </source>
</evidence>
<dbReference type="GO" id="GO:0005634">
    <property type="term" value="C:nucleus"/>
    <property type="evidence" value="ECO:0007669"/>
    <property type="project" value="UniProtKB-SubCell"/>
</dbReference>
<dbReference type="GO" id="GO:0003677">
    <property type="term" value="F:DNA binding"/>
    <property type="evidence" value="ECO:0007669"/>
    <property type="project" value="UniProtKB-UniRule"/>
</dbReference>
<keyword evidence="1" id="KW-0539">Nucleus</keyword>
<evidence type="ECO:0000259" key="3">
    <source>
        <dbReference type="PROSITE" id="PS50071"/>
    </source>
</evidence>
<evidence type="ECO:0000313" key="5">
    <source>
        <dbReference type="Proteomes" id="UP000298327"/>
    </source>
</evidence>
<feature type="compositionally biased region" description="Polar residues" evidence="2">
    <location>
        <begin position="203"/>
        <end position="213"/>
    </location>
</feature>
<dbReference type="AlphaFoldDB" id="A0A4Y9XLD1"/>
<dbReference type="EMBL" id="SEOQ01001802">
    <property type="protein sequence ID" value="TFY50512.1"/>
    <property type="molecule type" value="Genomic_DNA"/>
</dbReference>
<organism evidence="4 5">
    <name type="scientific">Dentipellis fragilis</name>
    <dbReference type="NCBI Taxonomy" id="205917"/>
    <lineage>
        <taxon>Eukaryota</taxon>
        <taxon>Fungi</taxon>
        <taxon>Dikarya</taxon>
        <taxon>Basidiomycota</taxon>
        <taxon>Agaricomycotina</taxon>
        <taxon>Agaricomycetes</taxon>
        <taxon>Russulales</taxon>
        <taxon>Hericiaceae</taxon>
        <taxon>Dentipellis</taxon>
    </lineage>
</organism>
<feature type="non-terminal residue" evidence="4">
    <location>
        <position position="213"/>
    </location>
</feature>
<evidence type="ECO:0000256" key="2">
    <source>
        <dbReference type="SAM" id="MobiDB-lite"/>
    </source>
</evidence>
<dbReference type="Proteomes" id="UP000298327">
    <property type="component" value="Unassembled WGS sequence"/>
</dbReference>
<comment type="subcellular location">
    <subcellularLocation>
        <location evidence="1">Nucleus</location>
    </subcellularLocation>
</comment>
<keyword evidence="5" id="KW-1185">Reference proteome</keyword>
<dbReference type="InterPro" id="IPR001356">
    <property type="entry name" value="HD"/>
</dbReference>
<reference evidence="4 5" key="1">
    <citation type="submission" date="2019-02" db="EMBL/GenBank/DDBJ databases">
        <title>Genome sequencing of the rare red list fungi Dentipellis fragilis.</title>
        <authorList>
            <person name="Buettner E."/>
            <person name="Kellner H."/>
        </authorList>
    </citation>
    <scope>NUCLEOTIDE SEQUENCE [LARGE SCALE GENOMIC DNA]</scope>
    <source>
        <strain evidence="4 5">DSM 105465</strain>
    </source>
</reference>
<dbReference type="PROSITE" id="PS50071">
    <property type="entry name" value="HOMEOBOX_2"/>
    <property type="match status" value="1"/>
</dbReference>
<protein>
    <recommendedName>
        <fullName evidence="3">Homeobox domain-containing protein</fullName>
    </recommendedName>
</protein>
<feature type="DNA-binding region" description="Homeobox" evidence="1">
    <location>
        <begin position="35"/>
        <end position="100"/>
    </location>
</feature>
<feature type="region of interest" description="Disordered" evidence="2">
    <location>
        <begin position="1"/>
        <end position="40"/>
    </location>
</feature>
<sequence length="213" mass="23080">MPWTPPAWATQAGPYASTSAAVPPAPTKSATPSTAPRTRTRITAEARSILDEFFRTVTDRPTAGQKHELLARVQTLCPDYSLSSLNNYFSAHRKAERDRTDPYEREVRKSLFPTLSDESIDTLNTILLKRFPAPTQELIDVWVSMLHAPACEISAYIAHWRALGAATSSTSSRPSASTSTSHASTSTSHATASTSHATSTPRIASTSRPTSHA</sequence>